<reference evidence="3 4" key="1">
    <citation type="submission" date="2020-12" db="EMBL/GenBank/DDBJ databases">
        <title>FDA dAtabase for Regulatory Grade micrObial Sequences (FDA-ARGOS): Supporting development and validation of Infectious Disease Dx tests.</title>
        <authorList>
            <person name="Sproer C."/>
            <person name="Gronow S."/>
            <person name="Severitt S."/>
            <person name="Schroder I."/>
            <person name="Tallon L."/>
            <person name="Sadzewicz L."/>
            <person name="Zhao X."/>
            <person name="Boylan J."/>
            <person name="Ott S."/>
            <person name="Bowen H."/>
            <person name="Vavikolanu K."/>
            <person name="Mehta A."/>
            <person name="Aluvathingal J."/>
            <person name="Nadendla S."/>
            <person name="Lowell S."/>
            <person name="Myers T."/>
            <person name="Yan Y."/>
            <person name="Sichtig H."/>
        </authorList>
    </citation>
    <scope>NUCLEOTIDE SEQUENCE [LARGE SCALE GENOMIC DNA]</scope>
    <source>
        <strain evidence="3 4">FDAARGOS_933</strain>
    </source>
</reference>
<evidence type="ECO:0000259" key="2">
    <source>
        <dbReference type="Pfam" id="PF04069"/>
    </source>
</evidence>
<keyword evidence="1" id="KW-0732">Signal</keyword>
<feature type="domain" description="ABC-type glycine betaine transport system substrate-binding" evidence="2">
    <location>
        <begin position="49"/>
        <end position="322"/>
    </location>
</feature>
<dbReference type="InterPro" id="IPR007210">
    <property type="entry name" value="ABC_Gly_betaine_transp_sub-bd"/>
</dbReference>
<gene>
    <name evidence="3" type="primary">proX</name>
    <name evidence="3" type="ORF">I6G90_20945</name>
</gene>
<dbReference type="GeneID" id="60788130"/>
<dbReference type="SUPFAM" id="SSF53850">
    <property type="entry name" value="Periplasmic binding protein-like II"/>
    <property type="match status" value="1"/>
</dbReference>
<dbReference type="Proteomes" id="UP000595101">
    <property type="component" value="Chromosome"/>
</dbReference>
<dbReference type="GO" id="GO:0043190">
    <property type="term" value="C:ATP-binding cassette (ABC) transporter complex"/>
    <property type="evidence" value="ECO:0007669"/>
    <property type="project" value="InterPro"/>
</dbReference>
<dbReference type="RefSeq" id="WP_197929073.1">
    <property type="nucleotide sequence ID" value="NZ_CP065745.1"/>
</dbReference>
<evidence type="ECO:0000256" key="1">
    <source>
        <dbReference type="SAM" id="SignalP"/>
    </source>
</evidence>
<evidence type="ECO:0000313" key="4">
    <source>
        <dbReference type="Proteomes" id="UP000595101"/>
    </source>
</evidence>
<name>A0A7T2UMS2_9GAMM</name>
<dbReference type="Pfam" id="PF04069">
    <property type="entry name" value="OpuAC"/>
    <property type="match status" value="1"/>
</dbReference>
<dbReference type="Gene3D" id="3.40.190.100">
    <property type="entry name" value="Glycine betaine-binding periplasmic protein, domain 2"/>
    <property type="match status" value="1"/>
</dbReference>
<organism evidence="3 4">
    <name type="scientific">Aeromonas allosaccharophila</name>
    <dbReference type="NCBI Taxonomy" id="656"/>
    <lineage>
        <taxon>Bacteria</taxon>
        <taxon>Pseudomonadati</taxon>
        <taxon>Pseudomonadota</taxon>
        <taxon>Gammaproteobacteria</taxon>
        <taxon>Aeromonadales</taxon>
        <taxon>Aeromonadaceae</taxon>
        <taxon>Aeromonas</taxon>
    </lineage>
</organism>
<sequence length="346" mass="37354">MSLITTTHTRHALLLSTLLLSSSLLSPLAMAMASTELPGEGIRVQPLQSSLPEEAFQSLLVSKLMARLGYDVQPAQEVDYNVAYASVAQGDGTFLAFNWIPLQDNKYEQAGGDKVFFRQGTYVAGAAQGYLIDKQTATRYGITNLGQLKDPALAALFDGDGDGKADLVGCNPGWGCEEAINHHLDEFGLTPTVTHKQGNYAALIADTRARFQSGKPVLYYTWTPYWLSSELVPGKDVVWLEVPADAPDAAKTRLPNGKNYGFPVNTMHIVANKAFTDANPAAAKLFSIVKLPLNDINVQNGLMNRGQNKPADIERHADAWLKGHGALVNEWLTQARAAAEQASAAG</sequence>
<accession>A0A7T2UMS2</accession>
<dbReference type="AlphaFoldDB" id="A0A7T2UMS2"/>
<feature type="chain" id="PRO_5032506739" evidence="1">
    <location>
        <begin position="32"/>
        <end position="346"/>
    </location>
</feature>
<dbReference type="CDD" id="cd13638">
    <property type="entry name" value="PBP2_EcProx_like"/>
    <property type="match status" value="1"/>
</dbReference>
<protein>
    <submittedName>
        <fullName evidence="3">Glycine betaine/L-proline ABC transporter substrate-binding protein ProX</fullName>
    </submittedName>
</protein>
<feature type="signal peptide" evidence="1">
    <location>
        <begin position="1"/>
        <end position="31"/>
    </location>
</feature>
<dbReference type="NCBIfam" id="NF008334">
    <property type="entry name" value="PRK11119.1"/>
    <property type="match status" value="1"/>
</dbReference>
<dbReference type="EMBL" id="CP065745">
    <property type="protein sequence ID" value="QPR54817.1"/>
    <property type="molecule type" value="Genomic_DNA"/>
</dbReference>
<dbReference type="Gene3D" id="3.40.190.10">
    <property type="entry name" value="Periplasmic binding protein-like II"/>
    <property type="match status" value="1"/>
</dbReference>
<evidence type="ECO:0000313" key="3">
    <source>
        <dbReference type="EMBL" id="QPR54817.1"/>
    </source>
</evidence>
<dbReference type="KEGG" id="aall:I6G90_20945"/>
<dbReference type="GO" id="GO:0022857">
    <property type="term" value="F:transmembrane transporter activity"/>
    <property type="evidence" value="ECO:0007669"/>
    <property type="project" value="InterPro"/>
</dbReference>
<proteinExistence type="predicted"/>